<evidence type="ECO:0000256" key="4">
    <source>
        <dbReference type="ARBA" id="ARBA00023212"/>
    </source>
</evidence>
<reference evidence="6" key="1">
    <citation type="submission" date="2021-01" db="EMBL/GenBank/DDBJ databases">
        <authorList>
            <consortium name="Genoscope - CEA"/>
            <person name="William W."/>
        </authorList>
    </citation>
    <scope>NUCLEOTIDE SEQUENCE</scope>
</reference>
<dbReference type="Proteomes" id="UP000688137">
    <property type="component" value="Unassembled WGS sequence"/>
</dbReference>
<keyword evidence="3 5" id="KW-0175">Coiled coil</keyword>
<dbReference type="OMA" id="AWENERI"/>
<evidence type="ECO:0000313" key="7">
    <source>
        <dbReference type="Proteomes" id="UP000688137"/>
    </source>
</evidence>
<dbReference type="InterPro" id="IPR052116">
    <property type="entry name" value="Centro_Cilium_Assembly"/>
</dbReference>
<evidence type="ECO:0008006" key="8">
    <source>
        <dbReference type="Google" id="ProtNLM"/>
    </source>
</evidence>
<evidence type="ECO:0000313" key="6">
    <source>
        <dbReference type="EMBL" id="CAD8098733.1"/>
    </source>
</evidence>
<keyword evidence="2" id="KW-0963">Cytoplasm</keyword>
<evidence type="ECO:0000256" key="5">
    <source>
        <dbReference type="SAM" id="Coils"/>
    </source>
</evidence>
<feature type="coiled-coil region" evidence="5">
    <location>
        <begin position="432"/>
        <end position="551"/>
    </location>
</feature>
<dbReference type="EMBL" id="CAJJDM010000110">
    <property type="protein sequence ID" value="CAD8098733.1"/>
    <property type="molecule type" value="Genomic_DNA"/>
</dbReference>
<evidence type="ECO:0000256" key="2">
    <source>
        <dbReference type="ARBA" id="ARBA00022490"/>
    </source>
</evidence>
<dbReference type="Pfam" id="PF13516">
    <property type="entry name" value="LRR_6"/>
    <property type="match status" value="3"/>
</dbReference>
<proteinExistence type="predicted"/>
<dbReference type="PANTHER" id="PTHR23170:SF3">
    <property type="entry name" value="LEUCINE-RICH REPEAT-CONTAINING PROTEIN 45"/>
    <property type="match status" value="1"/>
</dbReference>
<dbReference type="SMART" id="SM00368">
    <property type="entry name" value="LRR_RI"/>
    <property type="match status" value="4"/>
</dbReference>
<dbReference type="GO" id="GO:0005813">
    <property type="term" value="C:centrosome"/>
    <property type="evidence" value="ECO:0007669"/>
    <property type="project" value="UniProtKB-SubCell"/>
</dbReference>
<dbReference type="PANTHER" id="PTHR23170">
    <property type="entry name" value="NY-REN-58 ANTIGEN"/>
    <property type="match status" value="1"/>
</dbReference>
<evidence type="ECO:0000256" key="1">
    <source>
        <dbReference type="ARBA" id="ARBA00004300"/>
    </source>
</evidence>
<organism evidence="6 7">
    <name type="scientific">Paramecium primaurelia</name>
    <dbReference type="NCBI Taxonomy" id="5886"/>
    <lineage>
        <taxon>Eukaryota</taxon>
        <taxon>Sar</taxon>
        <taxon>Alveolata</taxon>
        <taxon>Ciliophora</taxon>
        <taxon>Intramacronucleata</taxon>
        <taxon>Oligohymenophorea</taxon>
        <taxon>Peniculida</taxon>
        <taxon>Parameciidae</taxon>
        <taxon>Paramecium</taxon>
    </lineage>
</organism>
<dbReference type="InterPro" id="IPR001611">
    <property type="entry name" value="Leu-rich_rpt"/>
</dbReference>
<keyword evidence="7" id="KW-1185">Reference proteome</keyword>
<evidence type="ECO:0000256" key="3">
    <source>
        <dbReference type="ARBA" id="ARBA00023054"/>
    </source>
</evidence>
<keyword evidence="4" id="KW-0206">Cytoskeleton</keyword>
<comment type="subcellular location">
    <subcellularLocation>
        <location evidence="1">Cytoplasm</location>
        <location evidence="1">Cytoskeleton</location>
        <location evidence="1">Microtubule organizing center</location>
        <location evidence="1">Centrosome</location>
    </subcellularLocation>
</comment>
<name>A0A8S1P764_PARPR</name>
<sequence length="577" mass="67683">MSVSLQTMLEQLKNAQRIDLSEMYIGDDGARLLSNYVKNNKNLKCLVLRGNNITAQGFLDIVTALRGCPLLKILSLEWNQIGSDGVGIETLAGYLVSNKSLQHIGLSNNKLTGDQIEPLANALRQNTTLLSLDLRWNSLGKKGGEFLLSAVGDNKAILYLDLNGTEIIQQDHEAIEDILEQHRASNPIQKDRILSIDEDVVEEEEPMISGLAGASVVQHLEQMLEQERIHTMHIKQRMERELDELMRRDKADTRLLEELDAKTRQLEADNRASLYQIEKLRDEYQLMERQQEDVTRSMEEKIRQNEFILNELEKKHRTNLDRALNENNFRARDLVRDWENRCRAVEDRSRQLEQENRILEEELRSLQERQIQLQLTYDQELRDLGRRIQEEEYQKYHIVSTTLDAKIRAMEEARDLIIKRNADAAREYDERILNGKQEVQVLYDELERLKNQNKDFIRQNQELRQKCDSLKQQAKVKESAVEKYESEINTLNAQIEQKRKMQSDSLNQLLNEQKIDRQAWENERIQQTERIHSLEKALRESHAENTRLRQEYQRLGELLQFNVSNALHQAFQDNGYF</sequence>
<dbReference type="AlphaFoldDB" id="A0A8S1P764"/>
<accession>A0A8S1P764</accession>
<protein>
    <recommendedName>
        <fullName evidence="8">Leucine-rich repeat-containing protein 45</fullName>
    </recommendedName>
</protein>
<gene>
    <name evidence="6" type="ORF">PPRIM_AZ9-3.1.T1070188</name>
</gene>
<feature type="coiled-coil region" evidence="5">
    <location>
        <begin position="335"/>
        <end position="376"/>
    </location>
</feature>
<comment type="caution">
    <text evidence="6">The sequence shown here is derived from an EMBL/GenBank/DDBJ whole genome shotgun (WGS) entry which is preliminary data.</text>
</comment>
<feature type="coiled-coil region" evidence="5">
    <location>
        <begin position="270"/>
        <end position="297"/>
    </location>
</feature>